<feature type="transmembrane region" description="Helical" evidence="14">
    <location>
        <begin position="210"/>
        <end position="227"/>
    </location>
</feature>
<dbReference type="PIRSF" id="PIRSF006404">
    <property type="entry name" value="UCP006404_Pept_M50_CBS"/>
    <property type="match status" value="1"/>
</dbReference>
<keyword evidence="11 14" id="KW-0482">Metalloprotease</keyword>
<reference evidence="18" key="1">
    <citation type="journal article" date="2019" name="Int. J. Syst. Evol. Microbiol.">
        <title>The Global Catalogue of Microorganisms (GCM) 10K type strain sequencing project: providing services to taxonomists for standard genome sequencing and annotation.</title>
        <authorList>
            <consortium name="The Broad Institute Genomics Platform"/>
            <consortium name="The Broad Institute Genome Sequencing Center for Infectious Disease"/>
            <person name="Wu L."/>
            <person name="Ma J."/>
        </authorList>
    </citation>
    <scope>NUCLEOTIDE SEQUENCE [LARGE SCALE GENOMIC DNA]</scope>
    <source>
        <strain evidence="18">DT92</strain>
    </source>
</reference>
<evidence type="ECO:0000256" key="10">
    <source>
        <dbReference type="ARBA" id="ARBA00022989"/>
    </source>
</evidence>
<feature type="domain" description="CBS" evidence="16">
    <location>
        <begin position="305"/>
        <end position="361"/>
    </location>
</feature>
<keyword evidence="13 14" id="KW-0472">Membrane</keyword>
<name>A0ABW5AYH5_9FLAO</name>
<evidence type="ECO:0000256" key="14">
    <source>
        <dbReference type="PIRNR" id="PIRNR006404"/>
    </source>
</evidence>
<evidence type="ECO:0000256" key="4">
    <source>
        <dbReference type="ARBA" id="ARBA00022670"/>
    </source>
</evidence>
<protein>
    <recommendedName>
        <fullName evidence="14">Zinc metalloprotease</fullName>
    </recommendedName>
</protein>
<dbReference type="PROSITE" id="PS51371">
    <property type="entry name" value="CBS"/>
    <property type="match status" value="2"/>
</dbReference>
<keyword evidence="10 14" id="KW-1133">Transmembrane helix</keyword>
<dbReference type="InterPro" id="IPR000644">
    <property type="entry name" value="CBS_dom"/>
</dbReference>
<keyword evidence="6 14" id="KW-0479">Metal-binding</keyword>
<dbReference type="Proteomes" id="UP001597344">
    <property type="component" value="Unassembled WGS sequence"/>
</dbReference>
<comment type="cofactor">
    <cofactor evidence="14">
        <name>Zn(2+)</name>
        <dbReference type="ChEBI" id="CHEBI:29105"/>
    </cofactor>
    <text evidence="14">Binds 1 zinc ion per subunit.</text>
</comment>
<comment type="caution">
    <text evidence="17">The sequence shown here is derived from an EMBL/GenBank/DDBJ whole genome shotgun (WGS) entry which is preliminary data.</text>
</comment>
<keyword evidence="5 14" id="KW-0812">Transmembrane</keyword>
<dbReference type="RefSeq" id="WP_378320512.1">
    <property type="nucleotide sequence ID" value="NZ_JBHUHY010000013.1"/>
</dbReference>
<dbReference type="SUPFAM" id="SSF54631">
    <property type="entry name" value="CBS-domain pair"/>
    <property type="match status" value="1"/>
</dbReference>
<accession>A0ABW5AYH5</accession>
<keyword evidence="3 14" id="KW-1003">Cell membrane</keyword>
<dbReference type="CDD" id="cd02205">
    <property type="entry name" value="CBS_pair_SF"/>
    <property type="match status" value="1"/>
</dbReference>
<dbReference type="EMBL" id="JBHUHY010000013">
    <property type="protein sequence ID" value="MFD2187512.1"/>
    <property type="molecule type" value="Genomic_DNA"/>
</dbReference>
<evidence type="ECO:0000256" key="5">
    <source>
        <dbReference type="ARBA" id="ARBA00022692"/>
    </source>
</evidence>
<comment type="similarity">
    <text evidence="2 14">Belongs to the peptidase M50B family.</text>
</comment>
<evidence type="ECO:0000256" key="2">
    <source>
        <dbReference type="ARBA" id="ARBA00007931"/>
    </source>
</evidence>
<proteinExistence type="inferred from homology"/>
<dbReference type="Pfam" id="PF02163">
    <property type="entry name" value="Peptidase_M50"/>
    <property type="match status" value="1"/>
</dbReference>
<dbReference type="InterPro" id="IPR046342">
    <property type="entry name" value="CBS_dom_sf"/>
</dbReference>
<feature type="transmembrane region" description="Helical" evidence="14">
    <location>
        <begin position="42"/>
        <end position="66"/>
    </location>
</feature>
<evidence type="ECO:0000256" key="6">
    <source>
        <dbReference type="ARBA" id="ARBA00022723"/>
    </source>
</evidence>
<dbReference type="GO" id="GO:0008233">
    <property type="term" value="F:peptidase activity"/>
    <property type="evidence" value="ECO:0007669"/>
    <property type="project" value="UniProtKB-KW"/>
</dbReference>
<keyword evidence="8 14" id="KW-0378">Hydrolase</keyword>
<feature type="transmembrane region" description="Helical" evidence="14">
    <location>
        <begin position="12"/>
        <end position="30"/>
    </location>
</feature>
<evidence type="ECO:0000259" key="16">
    <source>
        <dbReference type="PROSITE" id="PS51371"/>
    </source>
</evidence>
<evidence type="ECO:0000256" key="15">
    <source>
        <dbReference type="PROSITE-ProRule" id="PRU00703"/>
    </source>
</evidence>
<dbReference type="CDD" id="cd06164">
    <property type="entry name" value="S2P-M50_SpoIVFB_CBS"/>
    <property type="match status" value="1"/>
</dbReference>
<feature type="domain" description="CBS" evidence="16">
    <location>
        <begin position="245"/>
        <end position="301"/>
    </location>
</feature>
<evidence type="ECO:0000256" key="13">
    <source>
        <dbReference type="ARBA" id="ARBA00023136"/>
    </source>
</evidence>
<evidence type="ECO:0000256" key="1">
    <source>
        <dbReference type="ARBA" id="ARBA00004651"/>
    </source>
</evidence>
<dbReference type="InterPro" id="IPR008915">
    <property type="entry name" value="Peptidase_M50"/>
</dbReference>
<dbReference type="PANTHER" id="PTHR39188:SF3">
    <property type="entry name" value="STAGE IV SPORULATION PROTEIN FB"/>
    <property type="match status" value="1"/>
</dbReference>
<evidence type="ECO:0000256" key="11">
    <source>
        <dbReference type="ARBA" id="ARBA00023049"/>
    </source>
</evidence>
<organism evidence="17 18">
    <name type="scientific">Aquimarina celericrescens</name>
    <dbReference type="NCBI Taxonomy" id="1964542"/>
    <lineage>
        <taxon>Bacteria</taxon>
        <taxon>Pseudomonadati</taxon>
        <taxon>Bacteroidota</taxon>
        <taxon>Flavobacteriia</taxon>
        <taxon>Flavobacteriales</taxon>
        <taxon>Flavobacteriaceae</taxon>
        <taxon>Aquimarina</taxon>
    </lineage>
</organism>
<dbReference type="GO" id="GO:0006508">
    <property type="term" value="P:proteolysis"/>
    <property type="evidence" value="ECO:0007669"/>
    <property type="project" value="UniProtKB-KW"/>
</dbReference>
<keyword evidence="18" id="KW-1185">Reference proteome</keyword>
<evidence type="ECO:0000256" key="7">
    <source>
        <dbReference type="ARBA" id="ARBA00022737"/>
    </source>
</evidence>
<keyword evidence="9 14" id="KW-0862">Zinc</keyword>
<evidence type="ECO:0000313" key="17">
    <source>
        <dbReference type="EMBL" id="MFD2187512.1"/>
    </source>
</evidence>
<evidence type="ECO:0000256" key="9">
    <source>
        <dbReference type="ARBA" id="ARBA00022833"/>
    </source>
</evidence>
<evidence type="ECO:0000256" key="3">
    <source>
        <dbReference type="ARBA" id="ARBA00022475"/>
    </source>
</evidence>
<keyword evidence="7" id="KW-0677">Repeat</keyword>
<gene>
    <name evidence="17" type="ORF">ACFSJT_11995</name>
</gene>
<sequence>MKGVLNLGKLFNVNIEIHWTFIFILAWVIFLELKSGGTIENALMSTVFILLLFVCVVCHEFGHILTARKFGVTTKKITLLPIGGVASMETIPENPKEELLISLAGPAVNILIALGLSLFINISIFLDQNPTQIEETLSHVTPQNLLIYLFSANIALAIFNFIPAFPMDGGRVLRAILAMKMDRVTATNIASGIGQFVALIFVFVGILYNPFLIVIALFIFFGAYGENKMVRQLALLKGHKVQEAMLTNISILKPDDTIEDVIELLLSGTEKSFVVTENSKIVGILYHKDIIKNSKNKSLSIRDIMSKSFKTIHTDSDLKEIFKLINTEKRDFFAVIDDDTLVGAIDLSNLSEFMLIQSNLITR</sequence>
<dbReference type="Pfam" id="PF00571">
    <property type="entry name" value="CBS"/>
    <property type="match status" value="2"/>
</dbReference>
<feature type="transmembrane region" description="Helical" evidence="14">
    <location>
        <begin position="145"/>
        <end position="165"/>
    </location>
</feature>
<evidence type="ECO:0000313" key="18">
    <source>
        <dbReference type="Proteomes" id="UP001597344"/>
    </source>
</evidence>
<comment type="subcellular location">
    <subcellularLocation>
        <location evidence="1 14">Cell membrane</location>
        <topology evidence="1 14">Multi-pass membrane protein</topology>
    </subcellularLocation>
</comment>
<keyword evidence="12 15" id="KW-0129">CBS domain</keyword>
<dbReference type="InterPro" id="IPR016483">
    <property type="entry name" value="UCP006404_Pept_M50_CBS"/>
</dbReference>
<dbReference type="SMART" id="SM00116">
    <property type="entry name" value="CBS"/>
    <property type="match status" value="2"/>
</dbReference>
<keyword evidence="4 14" id="KW-0645">Protease</keyword>
<dbReference type="Gene3D" id="3.10.580.10">
    <property type="entry name" value="CBS-domain"/>
    <property type="match status" value="1"/>
</dbReference>
<evidence type="ECO:0000256" key="12">
    <source>
        <dbReference type="ARBA" id="ARBA00023122"/>
    </source>
</evidence>
<dbReference type="PANTHER" id="PTHR39188">
    <property type="entry name" value="MEMBRANE-ASSOCIATED ZINC METALLOPROTEASE M50B"/>
    <property type="match status" value="1"/>
</dbReference>
<feature type="transmembrane region" description="Helical" evidence="14">
    <location>
        <begin position="99"/>
        <end position="125"/>
    </location>
</feature>
<evidence type="ECO:0000256" key="8">
    <source>
        <dbReference type="ARBA" id="ARBA00022801"/>
    </source>
</evidence>